<dbReference type="PANTHER" id="PTHR43018:SF2">
    <property type="entry name" value="PHOSPHO-2-DEHYDRO-3-DEOXYHEPTONATE ALDOLASE"/>
    <property type="match status" value="1"/>
</dbReference>
<dbReference type="InterPro" id="IPR052899">
    <property type="entry name" value="Class-I_DAHP_synthase"/>
</dbReference>
<name>A0A151B6W4_9CLOT</name>
<evidence type="ECO:0000259" key="2">
    <source>
        <dbReference type="Pfam" id="PF00793"/>
    </source>
</evidence>
<keyword evidence="1 3" id="KW-0808">Transferase</keyword>
<evidence type="ECO:0000313" key="4">
    <source>
        <dbReference type="Proteomes" id="UP000075531"/>
    </source>
</evidence>
<dbReference type="PANTHER" id="PTHR43018">
    <property type="entry name" value="PHOSPHO-2-DEHYDRO-3-DEOXYHEPTONATE ALDOLASE"/>
    <property type="match status" value="1"/>
</dbReference>
<accession>A0A151B6W4</accession>
<sequence>MKHLLVDKYSGPNIKFNVKDVLFGGNEKVFISGPCSVESYEQMDELAYQLSNIGVNMLRGGAFKPRTSPYDFQGLKQEGIKILKSISEKYNMPVVTEIMDIRDLEILLPNIDMLQIGSRNMYNYSLLKEVGKLDVPVLLKRGMSATIQEWMYAAEYIMSEGNEKIVLCERGIRTFETYTRNTLDINAVAVVKNKFRLPIIVDPSHGTGLREIVHSMSLASIAAGADGLIIESHINPDLAISDARQTVDVETVHRIIKSVEKMGW</sequence>
<evidence type="ECO:0000313" key="3">
    <source>
        <dbReference type="EMBL" id="KYH35665.1"/>
    </source>
</evidence>
<dbReference type="GO" id="GO:0009073">
    <property type="term" value="P:aromatic amino acid family biosynthetic process"/>
    <property type="evidence" value="ECO:0007669"/>
    <property type="project" value="InterPro"/>
</dbReference>
<dbReference type="RefSeq" id="WP_066820810.1">
    <property type="nucleotide sequence ID" value="NZ_LTBA01000001.1"/>
</dbReference>
<dbReference type="Gene3D" id="3.20.20.70">
    <property type="entry name" value="Aldolase class I"/>
    <property type="match status" value="1"/>
</dbReference>
<reference evidence="3 4" key="1">
    <citation type="submission" date="2016-02" db="EMBL/GenBank/DDBJ databases">
        <title>Genome sequence of Clostridium tepidiprofundi DSM 19306.</title>
        <authorList>
            <person name="Poehlein A."/>
            <person name="Daniel R."/>
        </authorList>
    </citation>
    <scope>NUCLEOTIDE SEQUENCE [LARGE SCALE GENOMIC DNA]</scope>
    <source>
        <strain evidence="3 4">DSM 19306</strain>
    </source>
</reference>
<protein>
    <submittedName>
        <fullName evidence="3">Phospho-2-dehydro-3-deoxyheptonate aldolase</fullName>
        <ecNumber evidence="3">2.5.1.54</ecNumber>
    </submittedName>
</protein>
<dbReference type="InterPro" id="IPR013785">
    <property type="entry name" value="Aldolase_TIM"/>
</dbReference>
<dbReference type="NCBIfam" id="NF009239">
    <property type="entry name" value="PRK12595.1"/>
    <property type="match status" value="1"/>
</dbReference>
<dbReference type="InterPro" id="IPR006218">
    <property type="entry name" value="DAHP1/KDSA"/>
</dbReference>
<keyword evidence="4" id="KW-1185">Reference proteome</keyword>
<proteinExistence type="predicted"/>
<organism evidence="3 4">
    <name type="scientific">Clostridium tepidiprofundi DSM 19306</name>
    <dbReference type="NCBI Taxonomy" id="1121338"/>
    <lineage>
        <taxon>Bacteria</taxon>
        <taxon>Bacillati</taxon>
        <taxon>Bacillota</taxon>
        <taxon>Clostridia</taxon>
        <taxon>Eubacteriales</taxon>
        <taxon>Clostridiaceae</taxon>
        <taxon>Clostridium</taxon>
    </lineage>
</organism>
<comment type="caution">
    <text evidence="3">The sequence shown here is derived from an EMBL/GenBank/DDBJ whole genome shotgun (WGS) entry which is preliminary data.</text>
</comment>
<dbReference type="OrthoDB" id="9780456at2"/>
<dbReference type="AlphaFoldDB" id="A0A151B6W4"/>
<dbReference type="NCBIfam" id="NF006421">
    <property type="entry name" value="PRK08673.1"/>
    <property type="match status" value="1"/>
</dbReference>
<dbReference type="STRING" id="1121338.CLTEP_00580"/>
<dbReference type="EC" id="2.5.1.54" evidence="3"/>
<dbReference type="GO" id="GO:0003849">
    <property type="term" value="F:3-deoxy-7-phosphoheptulonate synthase activity"/>
    <property type="evidence" value="ECO:0007669"/>
    <property type="project" value="UniProtKB-EC"/>
</dbReference>
<dbReference type="PATRIC" id="fig|1121338.3.peg.59"/>
<evidence type="ECO:0000256" key="1">
    <source>
        <dbReference type="ARBA" id="ARBA00022679"/>
    </source>
</evidence>
<dbReference type="Proteomes" id="UP000075531">
    <property type="component" value="Unassembled WGS sequence"/>
</dbReference>
<dbReference type="InterPro" id="IPR006268">
    <property type="entry name" value="DAHP_syn_2"/>
</dbReference>
<dbReference type="NCBIfam" id="TIGR01361">
    <property type="entry name" value="DAHP_synth_Bsub"/>
    <property type="match status" value="1"/>
</dbReference>
<dbReference type="SUPFAM" id="SSF51569">
    <property type="entry name" value="Aldolase"/>
    <property type="match status" value="1"/>
</dbReference>
<dbReference type="EMBL" id="LTBA01000001">
    <property type="protein sequence ID" value="KYH35665.1"/>
    <property type="molecule type" value="Genomic_DNA"/>
</dbReference>
<dbReference type="GO" id="GO:0016832">
    <property type="term" value="F:aldehyde-lyase activity"/>
    <property type="evidence" value="ECO:0007669"/>
    <property type="project" value="InterPro"/>
</dbReference>
<gene>
    <name evidence="3" type="primary">aroF</name>
    <name evidence="3" type="ORF">CLTEP_00580</name>
</gene>
<dbReference type="Pfam" id="PF00793">
    <property type="entry name" value="DAHP_synth_1"/>
    <property type="match status" value="1"/>
</dbReference>
<feature type="domain" description="DAHP synthetase I/KDSA" evidence="2">
    <location>
        <begin position="18"/>
        <end position="259"/>
    </location>
</feature>